<proteinExistence type="predicted"/>
<protein>
    <submittedName>
        <fullName evidence="1">Uncharacterized protein</fullName>
    </submittedName>
</protein>
<dbReference type="EMBL" id="JARBDR010000246">
    <property type="protein sequence ID" value="KAJ8317590.1"/>
    <property type="molecule type" value="Genomic_DNA"/>
</dbReference>
<accession>A0ABQ9FMV9</accession>
<dbReference type="Proteomes" id="UP001217089">
    <property type="component" value="Unassembled WGS sequence"/>
</dbReference>
<evidence type="ECO:0000313" key="1">
    <source>
        <dbReference type="EMBL" id="KAJ8317590.1"/>
    </source>
</evidence>
<comment type="caution">
    <text evidence="1">The sequence shown here is derived from an EMBL/GenBank/DDBJ whole genome shotgun (WGS) entry which is preliminary data.</text>
</comment>
<reference evidence="1 2" key="1">
    <citation type="submission" date="2022-12" db="EMBL/GenBank/DDBJ databases">
        <title>Chromosome-level genome of Tegillarca granosa.</title>
        <authorList>
            <person name="Kim J."/>
        </authorList>
    </citation>
    <scope>NUCLEOTIDE SEQUENCE [LARGE SCALE GENOMIC DNA]</scope>
    <source>
        <strain evidence="1">Teg-2019</strain>
        <tissue evidence="1">Adductor muscle</tissue>
    </source>
</reference>
<name>A0ABQ9FMV9_TEGGR</name>
<organism evidence="1 2">
    <name type="scientific">Tegillarca granosa</name>
    <name type="common">Malaysian cockle</name>
    <name type="synonym">Anadara granosa</name>
    <dbReference type="NCBI Taxonomy" id="220873"/>
    <lineage>
        <taxon>Eukaryota</taxon>
        <taxon>Metazoa</taxon>
        <taxon>Spiralia</taxon>
        <taxon>Lophotrochozoa</taxon>
        <taxon>Mollusca</taxon>
        <taxon>Bivalvia</taxon>
        <taxon>Autobranchia</taxon>
        <taxon>Pteriomorphia</taxon>
        <taxon>Arcoida</taxon>
        <taxon>Arcoidea</taxon>
        <taxon>Arcidae</taxon>
        <taxon>Tegillarca</taxon>
    </lineage>
</organism>
<evidence type="ECO:0000313" key="2">
    <source>
        <dbReference type="Proteomes" id="UP001217089"/>
    </source>
</evidence>
<gene>
    <name evidence="1" type="ORF">KUTeg_005494</name>
</gene>
<sequence>MDMKFNNNSSIKTHGWYNMLRVTLVNYIMPDGIILNYKQVTLINESQQNVVDNMERSYRKYWLPFYLCHIIVTSKFHNQSFMSEIQEKRTTSSGMQVPKKFSGGIIASWSPKASNLPSFSEAQQAEFQKNFHRSIASSFQGSVRITEILQQDLAKKKVKISKTLQNNLKYKVFPHKYDFFDMSSCRHLLGCRLKDVFLKWFNWGTVNEHIFNERTILNKNKNYNFLISYFEIYKYFKEGIKLITVIFQF</sequence>
<keyword evidence="2" id="KW-1185">Reference proteome</keyword>